<proteinExistence type="predicted"/>
<dbReference type="EMBL" id="KZ819999">
    <property type="protein sequence ID" value="PWN49846.1"/>
    <property type="molecule type" value="Genomic_DNA"/>
</dbReference>
<name>A0ACD0NVP2_9BASI</name>
<dbReference type="Proteomes" id="UP000245626">
    <property type="component" value="Unassembled WGS sequence"/>
</dbReference>
<accession>A0ACD0NVP2</accession>
<protein>
    <submittedName>
        <fullName evidence="1">Uncharacterized protein</fullName>
    </submittedName>
</protein>
<gene>
    <name evidence="1" type="ORF">IE53DRAFT_124354</name>
</gene>
<keyword evidence="2" id="KW-1185">Reference proteome</keyword>
<evidence type="ECO:0000313" key="1">
    <source>
        <dbReference type="EMBL" id="PWN49846.1"/>
    </source>
</evidence>
<organism evidence="1 2">
    <name type="scientific">Violaceomyces palustris</name>
    <dbReference type="NCBI Taxonomy" id="1673888"/>
    <lineage>
        <taxon>Eukaryota</taxon>
        <taxon>Fungi</taxon>
        <taxon>Dikarya</taxon>
        <taxon>Basidiomycota</taxon>
        <taxon>Ustilaginomycotina</taxon>
        <taxon>Ustilaginomycetes</taxon>
        <taxon>Violaceomycetales</taxon>
        <taxon>Violaceomycetaceae</taxon>
        <taxon>Violaceomyces</taxon>
    </lineage>
</organism>
<evidence type="ECO:0000313" key="2">
    <source>
        <dbReference type="Proteomes" id="UP000245626"/>
    </source>
</evidence>
<sequence>MIVSQLGLLYLCLRFRATPPARQISAQPHSSGPGLIPQSPDEQRASREDLESSSSNQAKFNLVVSPPTPLDYREESNDVRRDSLNGSGDRLSLSPPSTARPQSAHSSSASRYKKPLLASLGLENLQIPVLGRTSRYGMIDEEEDGPASAQEPSTGPRSVYTRPFGLWQWQNFLSYLAFLVGYVTVLGLFNLILGRSSVYVAALGFLALGLESTLPIPQLLR</sequence>
<reference evidence="1 2" key="1">
    <citation type="journal article" date="2018" name="Mol. Biol. Evol.">
        <title>Broad Genomic Sampling Reveals a Smut Pathogenic Ancestry of the Fungal Clade Ustilaginomycotina.</title>
        <authorList>
            <person name="Kijpornyongpan T."/>
            <person name="Mondo S.J."/>
            <person name="Barry K."/>
            <person name="Sandor L."/>
            <person name="Lee J."/>
            <person name="Lipzen A."/>
            <person name="Pangilinan J."/>
            <person name="LaButti K."/>
            <person name="Hainaut M."/>
            <person name="Henrissat B."/>
            <person name="Grigoriev I.V."/>
            <person name="Spatafora J.W."/>
            <person name="Aime M.C."/>
        </authorList>
    </citation>
    <scope>NUCLEOTIDE SEQUENCE [LARGE SCALE GENOMIC DNA]</scope>
    <source>
        <strain evidence="1 2">SA 807</strain>
    </source>
</reference>